<dbReference type="AlphaFoldDB" id="A0A3S5BK50"/>
<proteinExistence type="predicted"/>
<feature type="compositionally biased region" description="Low complexity" evidence="1">
    <location>
        <begin position="101"/>
        <end position="116"/>
    </location>
</feature>
<protein>
    <submittedName>
        <fullName evidence="2">Uncharacterized protein</fullName>
    </submittedName>
</protein>
<feature type="region of interest" description="Disordered" evidence="1">
    <location>
        <begin position="101"/>
        <end position="124"/>
    </location>
</feature>
<sequence>MLEHFQAEGNLHPSVCSSTHADINPIACSVVVPANAGAQSRADVTGTGRASCNAKVTPLSSGMAAQSDRTVLLVLPTLGASSLTARSAQATLGPVATTPLASTSASTADAPSANSTCPTSTDPLHGALSRLPWRHITDFTGLTLHDL</sequence>
<evidence type="ECO:0000313" key="3">
    <source>
        <dbReference type="Proteomes" id="UP000784294"/>
    </source>
</evidence>
<keyword evidence="3" id="KW-1185">Reference proteome</keyword>
<organism evidence="2 3">
    <name type="scientific">Protopolystoma xenopodis</name>
    <dbReference type="NCBI Taxonomy" id="117903"/>
    <lineage>
        <taxon>Eukaryota</taxon>
        <taxon>Metazoa</taxon>
        <taxon>Spiralia</taxon>
        <taxon>Lophotrochozoa</taxon>
        <taxon>Platyhelminthes</taxon>
        <taxon>Monogenea</taxon>
        <taxon>Polyopisthocotylea</taxon>
        <taxon>Polystomatidea</taxon>
        <taxon>Polystomatidae</taxon>
        <taxon>Protopolystoma</taxon>
    </lineage>
</organism>
<reference evidence="2" key="1">
    <citation type="submission" date="2018-11" db="EMBL/GenBank/DDBJ databases">
        <authorList>
            <consortium name="Pathogen Informatics"/>
        </authorList>
    </citation>
    <scope>NUCLEOTIDE SEQUENCE</scope>
</reference>
<dbReference type="EMBL" id="CAAALY010085976">
    <property type="protein sequence ID" value="VEL27261.1"/>
    <property type="molecule type" value="Genomic_DNA"/>
</dbReference>
<evidence type="ECO:0000313" key="2">
    <source>
        <dbReference type="EMBL" id="VEL27261.1"/>
    </source>
</evidence>
<gene>
    <name evidence="2" type="ORF">PXEA_LOCUS20701</name>
</gene>
<accession>A0A3S5BK50</accession>
<dbReference type="Proteomes" id="UP000784294">
    <property type="component" value="Unassembled WGS sequence"/>
</dbReference>
<name>A0A3S5BK50_9PLAT</name>
<comment type="caution">
    <text evidence="2">The sequence shown here is derived from an EMBL/GenBank/DDBJ whole genome shotgun (WGS) entry which is preliminary data.</text>
</comment>
<evidence type="ECO:0000256" key="1">
    <source>
        <dbReference type="SAM" id="MobiDB-lite"/>
    </source>
</evidence>